<keyword evidence="1" id="KW-0393">Immunoglobulin domain</keyword>
<proteinExistence type="predicted"/>
<dbReference type="OrthoDB" id="6423371at2759"/>
<dbReference type="InterPro" id="IPR007110">
    <property type="entry name" value="Ig-like_dom"/>
</dbReference>
<dbReference type="PROSITE" id="PS50835">
    <property type="entry name" value="IG_LIKE"/>
    <property type="match status" value="2"/>
</dbReference>
<dbReference type="AlphaFoldDB" id="A0A087V1G0"/>
<dbReference type="Gene3D" id="2.60.40.10">
    <property type="entry name" value="Immunoglobulins"/>
    <property type="match status" value="2"/>
</dbReference>
<dbReference type="STRING" id="407821.A0A087V1G0"/>
<dbReference type="Pfam" id="PF13927">
    <property type="entry name" value="Ig_3"/>
    <property type="match status" value="1"/>
</dbReference>
<dbReference type="InterPro" id="IPR036179">
    <property type="entry name" value="Ig-like_dom_sf"/>
</dbReference>
<dbReference type="OMA" id="CIVENDY"/>
<gene>
    <name evidence="3" type="ORF">X975_05765</name>
</gene>
<sequence length="126" mass="14339">MWYRRDNNRMLPLHIGDRMLQVNGSLFIDRARAQDSGKYICIVNNSIGEVRVETELTVYGNLSVSLHPAQLTTESGRSATLNCSVEGYPVHSITWFKDTRHLVTSTRVRLIANQVLHITSVVREDQ</sequence>
<protein>
    <submittedName>
        <fullName evidence="3">Hemicentin-2</fullName>
    </submittedName>
</protein>
<dbReference type="Proteomes" id="UP000054359">
    <property type="component" value="Unassembled WGS sequence"/>
</dbReference>
<dbReference type="InterPro" id="IPR013098">
    <property type="entry name" value="Ig_I-set"/>
</dbReference>
<feature type="domain" description="Ig-like" evidence="2">
    <location>
        <begin position="62"/>
        <end position="126"/>
    </location>
</feature>
<name>A0A087V1G0_STEMI</name>
<evidence type="ECO:0000313" key="3">
    <source>
        <dbReference type="EMBL" id="KFM83449.1"/>
    </source>
</evidence>
<keyword evidence="4" id="KW-1185">Reference proteome</keyword>
<organism evidence="3 4">
    <name type="scientific">Stegodyphus mimosarum</name>
    <name type="common">African social velvet spider</name>
    <dbReference type="NCBI Taxonomy" id="407821"/>
    <lineage>
        <taxon>Eukaryota</taxon>
        <taxon>Metazoa</taxon>
        <taxon>Ecdysozoa</taxon>
        <taxon>Arthropoda</taxon>
        <taxon>Chelicerata</taxon>
        <taxon>Arachnida</taxon>
        <taxon>Araneae</taxon>
        <taxon>Araneomorphae</taxon>
        <taxon>Entelegynae</taxon>
        <taxon>Eresoidea</taxon>
        <taxon>Eresidae</taxon>
        <taxon>Stegodyphus</taxon>
    </lineage>
</organism>
<accession>A0A087V1G0</accession>
<dbReference type="EMBL" id="KL822462">
    <property type="protein sequence ID" value="KFM83449.1"/>
    <property type="molecule type" value="Genomic_DNA"/>
</dbReference>
<evidence type="ECO:0000259" key="2">
    <source>
        <dbReference type="PROSITE" id="PS50835"/>
    </source>
</evidence>
<dbReference type="PANTHER" id="PTHR10075">
    <property type="entry name" value="BASIGIN RELATED"/>
    <property type="match status" value="1"/>
</dbReference>
<dbReference type="PANTHER" id="PTHR10075:SF14">
    <property type="entry name" value="CELL ADHESION MOLECULE DSCAM2-RELATED"/>
    <property type="match status" value="1"/>
</dbReference>
<evidence type="ECO:0000256" key="1">
    <source>
        <dbReference type="ARBA" id="ARBA00023319"/>
    </source>
</evidence>
<dbReference type="Pfam" id="PF07679">
    <property type="entry name" value="I-set"/>
    <property type="match status" value="1"/>
</dbReference>
<dbReference type="SUPFAM" id="SSF48726">
    <property type="entry name" value="Immunoglobulin"/>
    <property type="match status" value="2"/>
</dbReference>
<evidence type="ECO:0000313" key="4">
    <source>
        <dbReference type="Proteomes" id="UP000054359"/>
    </source>
</evidence>
<feature type="non-terminal residue" evidence="3">
    <location>
        <position position="126"/>
    </location>
</feature>
<feature type="domain" description="Ig-like" evidence="2">
    <location>
        <begin position="1"/>
        <end position="57"/>
    </location>
</feature>
<dbReference type="InterPro" id="IPR013783">
    <property type="entry name" value="Ig-like_fold"/>
</dbReference>
<reference evidence="3 4" key="1">
    <citation type="submission" date="2013-11" db="EMBL/GenBank/DDBJ databases">
        <title>Genome sequencing of Stegodyphus mimosarum.</title>
        <authorList>
            <person name="Bechsgaard J."/>
        </authorList>
    </citation>
    <scope>NUCLEOTIDE SEQUENCE [LARGE SCALE GENOMIC DNA]</scope>
</reference>